<gene>
    <name evidence="1" type="ORF">SAMN02745181_3104</name>
</gene>
<keyword evidence="2" id="KW-1185">Reference proteome</keyword>
<dbReference type="EMBL" id="FQYR01000005">
    <property type="protein sequence ID" value="SHK04131.1"/>
    <property type="molecule type" value="Genomic_DNA"/>
</dbReference>
<dbReference type="AlphaFoldDB" id="A0A1M6P827"/>
<sequence length="129" mass="14656">MSTTQQTKACTCIDRLIAKVPAQADALLDIRLAMTGHGEPGQCVAAYFKLTKTLSGWHRQDLEELRSLLENRIQIEIVVEESNHRSRSCLSLGNNHDLSLYCEEKMKMAALQNKQSNRIFMGFCWAERV</sequence>
<protein>
    <submittedName>
        <fullName evidence="1">Uncharacterized protein</fullName>
    </submittedName>
</protein>
<proteinExistence type="predicted"/>
<organism evidence="1 2">
    <name type="scientific">Rubritalea squalenifaciens DSM 18772</name>
    <dbReference type="NCBI Taxonomy" id="1123071"/>
    <lineage>
        <taxon>Bacteria</taxon>
        <taxon>Pseudomonadati</taxon>
        <taxon>Verrucomicrobiota</taxon>
        <taxon>Verrucomicrobiia</taxon>
        <taxon>Verrucomicrobiales</taxon>
        <taxon>Rubritaleaceae</taxon>
        <taxon>Rubritalea</taxon>
    </lineage>
</organism>
<dbReference type="Proteomes" id="UP000184510">
    <property type="component" value="Unassembled WGS sequence"/>
</dbReference>
<dbReference type="STRING" id="1123071.SAMN02745181_3104"/>
<evidence type="ECO:0000313" key="2">
    <source>
        <dbReference type="Proteomes" id="UP000184510"/>
    </source>
</evidence>
<dbReference type="RefSeq" id="WP_143184659.1">
    <property type="nucleotide sequence ID" value="NZ_FQYR01000005.1"/>
</dbReference>
<dbReference type="InParanoid" id="A0A1M6P827"/>
<name>A0A1M6P827_9BACT</name>
<evidence type="ECO:0000313" key="1">
    <source>
        <dbReference type="EMBL" id="SHK04131.1"/>
    </source>
</evidence>
<reference evidence="1 2" key="1">
    <citation type="submission" date="2016-11" db="EMBL/GenBank/DDBJ databases">
        <authorList>
            <person name="Jaros S."/>
            <person name="Januszkiewicz K."/>
            <person name="Wedrychowicz H."/>
        </authorList>
    </citation>
    <scope>NUCLEOTIDE SEQUENCE [LARGE SCALE GENOMIC DNA]</scope>
    <source>
        <strain evidence="1 2">DSM 18772</strain>
    </source>
</reference>
<accession>A0A1M6P827</accession>